<accession>A0A4Y2RHH6</accession>
<dbReference type="Gene3D" id="3.30.420.10">
    <property type="entry name" value="Ribonuclease H-like superfamily/Ribonuclease H"/>
    <property type="match status" value="1"/>
</dbReference>
<dbReference type="InterPro" id="IPR036397">
    <property type="entry name" value="RNaseH_sf"/>
</dbReference>
<dbReference type="PANTHER" id="PTHR46060">
    <property type="entry name" value="MARINER MOS1 TRANSPOSASE-LIKE PROTEIN"/>
    <property type="match status" value="1"/>
</dbReference>
<dbReference type="AlphaFoldDB" id="A0A4Y2RHH6"/>
<proteinExistence type="predicted"/>
<dbReference type="EMBL" id="BGPR01017144">
    <property type="protein sequence ID" value="GBN75237.1"/>
    <property type="molecule type" value="Genomic_DNA"/>
</dbReference>
<evidence type="ECO:0000313" key="1">
    <source>
        <dbReference type="EMBL" id="GBN75237.1"/>
    </source>
</evidence>
<dbReference type="Proteomes" id="UP000499080">
    <property type="component" value="Unassembled WGS sequence"/>
</dbReference>
<name>A0A4Y2RHH6_ARAVE</name>
<dbReference type="GO" id="GO:0003676">
    <property type="term" value="F:nucleic acid binding"/>
    <property type="evidence" value="ECO:0007669"/>
    <property type="project" value="InterPro"/>
</dbReference>
<reference evidence="1 2" key="1">
    <citation type="journal article" date="2019" name="Sci. Rep.">
        <title>Orb-weaving spider Araneus ventricosus genome elucidates the spidroin gene catalogue.</title>
        <authorList>
            <person name="Kono N."/>
            <person name="Nakamura H."/>
            <person name="Ohtoshi R."/>
            <person name="Moran D.A.P."/>
            <person name="Shinohara A."/>
            <person name="Yoshida Y."/>
            <person name="Fujiwara M."/>
            <person name="Mori M."/>
            <person name="Tomita M."/>
            <person name="Arakawa K."/>
        </authorList>
    </citation>
    <scope>NUCLEOTIDE SEQUENCE [LARGE SCALE GENOMIC DNA]</scope>
</reference>
<dbReference type="InterPro" id="IPR052709">
    <property type="entry name" value="Transposase-MT_Hybrid"/>
</dbReference>
<dbReference type="InterPro" id="IPR001888">
    <property type="entry name" value="Transposase_1"/>
</dbReference>
<evidence type="ECO:0000313" key="2">
    <source>
        <dbReference type="Proteomes" id="UP000499080"/>
    </source>
</evidence>
<dbReference type="OrthoDB" id="6434373at2759"/>
<organism evidence="1 2">
    <name type="scientific">Araneus ventricosus</name>
    <name type="common">Orbweaver spider</name>
    <name type="synonym">Epeira ventricosa</name>
    <dbReference type="NCBI Taxonomy" id="182803"/>
    <lineage>
        <taxon>Eukaryota</taxon>
        <taxon>Metazoa</taxon>
        <taxon>Ecdysozoa</taxon>
        <taxon>Arthropoda</taxon>
        <taxon>Chelicerata</taxon>
        <taxon>Arachnida</taxon>
        <taxon>Araneae</taxon>
        <taxon>Araneomorphae</taxon>
        <taxon>Entelegynae</taxon>
        <taxon>Araneoidea</taxon>
        <taxon>Araneidae</taxon>
        <taxon>Araneus</taxon>
    </lineage>
</organism>
<protein>
    <submittedName>
        <fullName evidence="1">Mariner Mos1 transposase</fullName>
    </submittedName>
</protein>
<sequence>MIFLKRIVTGDETWICYETPETKRQSLEWQHTGSPKTKKGKPPLSLKKIMFAVFCDCQGILRVDWMERGTTINVTTYCETLKKLRRSIQNKRRGLLDSGIVFVHDNVRRHTARVTTTLLDSFRCEQFCRPPYNTDLAPSDFHLFSHLKKFLACQQFASDDEINENVQN</sequence>
<dbReference type="PANTHER" id="PTHR46060:SF1">
    <property type="entry name" value="MARINER MOS1 TRANSPOSASE-LIKE PROTEIN"/>
    <property type="match status" value="1"/>
</dbReference>
<keyword evidence="2" id="KW-1185">Reference proteome</keyword>
<dbReference type="Pfam" id="PF01359">
    <property type="entry name" value="Transposase_1"/>
    <property type="match status" value="1"/>
</dbReference>
<gene>
    <name evidence="1" type="primary">marinerT_121</name>
    <name evidence="1" type="ORF">AVEN_248441_1</name>
</gene>
<comment type="caution">
    <text evidence="1">The sequence shown here is derived from an EMBL/GenBank/DDBJ whole genome shotgun (WGS) entry which is preliminary data.</text>
</comment>